<reference evidence="1" key="1">
    <citation type="submission" date="2015-11" db="EMBL/GenBank/DDBJ databases">
        <title>De novo transcriptome assembly of four potential Pierce s Disease insect vectors from Arizona vineyards.</title>
        <authorList>
            <person name="Tassone E.E."/>
        </authorList>
    </citation>
    <scope>NUCLEOTIDE SEQUENCE</scope>
</reference>
<dbReference type="AlphaFoldDB" id="A0A1B6KB53"/>
<gene>
    <name evidence="1" type="ORF">g.7331</name>
</gene>
<protein>
    <submittedName>
        <fullName evidence="1">Uncharacterized protein</fullName>
    </submittedName>
</protein>
<feature type="non-terminal residue" evidence="1">
    <location>
        <position position="1"/>
    </location>
</feature>
<name>A0A1B6KB53_9HEMI</name>
<organism evidence="1">
    <name type="scientific">Graphocephala atropunctata</name>
    <dbReference type="NCBI Taxonomy" id="36148"/>
    <lineage>
        <taxon>Eukaryota</taxon>
        <taxon>Metazoa</taxon>
        <taxon>Ecdysozoa</taxon>
        <taxon>Arthropoda</taxon>
        <taxon>Hexapoda</taxon>
        <taxon>Insecta</taxon>
        <taxon>Pterygota</taxon>
        <taxon>Neoptera</taxon>
        <taxon>Paraneoptera</taxon>
        <taxon>Hemiptera</taxon>
        <taxon>Auchenorrhyncha</taxon>
        <taxon>Membracoidea</taxon>
        <taxon>Cicadellidae</taxon>
        <taxon>Cicadellinae</taxon>
        <taxon>Cicadellini</taxon>
        <taxon>Graphocephala</taxon>
    </lineage>
</organism>
<sequence>TFSVFGQSHRTNNALEGFYSQLLRRMGPHPGVWEFNAELRLIESNQWSDFRRISNGIPHVRPTRRTYRRQNTAIHEASQRLVQGAYNVAQFLDRIMSHYTDCSRGWMLRVWYLL</sequence>
<feature type="non-terminal residue" evidence="1">
    <location>
        <position position="114"/>
    </location>
</feature>
<dbReference type="EMBL" id="GEBQ01031332">
    <property type="protein sequence ID" value="JAT08645.1"/>
    <property type="molecule type" value="Transcribed_RNA"/>
</dbReference>
<accession>A0A1B6KB53</accession>
<evidence type="ECO:0000313" key="1">
    <source>
        <dbReference type="EMBL" id="JAT08645.1"/>
    </source>
</evidence>
<proteinExistence type="predicted"/>